<comment type="caution">
    <text evidence="8">The sequence shown here is derived from an EMBL/GenBank/DDBJ whole genome shotgun (WGS) entry which is preliminary data.</text>
</comment>
<feature type="transmembrane region" description="Helical" evidence="6">
    <location>
        <begin position="55"/>
        <end position="72"/>
    </location>
</feature>
<keyword evidence="5 6" id="KW-0472">Membrane</keyword>
<evidence type="ECO:0000256" key="6">
    <source>
        <dbReference type="SAM" id="Phobius"/>
    </source>
</evidence>
<dbReference type="PROSITE" id="PS50850">
    <property type="entry name" value="MFS"/>
    <property type="match status" value="1"/>
</dbReference>
<dbReference type="GO" id="GO:0022857">
    <property type="term" value="F:transmembrane transporter activity"/>
    <property type="evidence" value="ECO:0007669"/>
    <property type="project" value="InterPro"/>
</dbReference>
<sequence>MSSHNTSHQLPQNSEATMRLVSFSTLFVIGTDTFLTAPLLPLLSKEFNTSTEQSGWFVSAYALGYAIFALIAGPLSDRVDRRRIILTGSIGFTLFTGLCGLAWGFWSLFAARFLAGVFASLISPQIWASIPMTVPKQAIIKTMGYATAGLAIAQIAGIPVGSFLSTYGWQIPFFAIAAASLLLLGILYSRFPSIPPVSAAQDGNFLTPYLHVLKAPSLLLSLLAYLIFQTGVFASLSFIGSWFARDFGASQTTIGFAMLVIGCGNALGSLTGSRFVAHIGTQKTMLMGLMALSIVYLSASLTANFWTALGIFTLALFLGGIMLPVLMGELQSHTAIARGTVSSLSNTAMYAGTTISGAVGGTLLTQFPGYSGIAVMSACAVAISLGVYALGGAFRSNNGGSF</sequence>
<dbReference type="InterPro" id="IPR036259">
    <property type="entry name" value="MFS_trans_sf"/>
</dbReference>
<evidence type="ECO:0000256" key="3">
    <source>
        <dbReference type="ARBA" id="ARBA00022692"/>
    </source>
</evidence>
<dbReference type="Proteomes" id="UP000739069">
    <property type="component" value="Unassembled WGS sequence"/>
</dbReference>
<feature type="transmembrane region" description="Helical" evidence="6">
    <location>
        <begin position="256"/>
        <end position="277"/>
    </location>
</feature>
<dbReference type="InterPro" id="IPR001958">
    <property type="entry name" value="Tet-R_TetA/multi-R_MdtG-like"/>
</dbReference>
<feature type="transmembrane region" description="Helical" evidence="6">
    <location>
        <begin position="284"/>
        <end position="299"/>
    </location>
</feature>
<feature type="transmembrane region" description="Helical" evidence="6">
    <location>
        <begin position="373"/>
        <end position="394"/>
    </location>
</feature>
<reference evidence="8" key="1">
    <citation type="submission" date="2021-02" db="EMBL/GenBank/DDBJ databases">
        <title>Infant gut strain persistence is associated with maternal origin, phylogeny, and functional potential including surface adhesion and iron acquisition.</title>
        <authorList>
            <person name="Lou Y.C."/>
        </authorList>
    </citation>
    <scope>NUCLEOTIDE SEQUENCE</scope>
    <source>
        <strain evidence="8">L1_008_092G1_dasL1_008_092G1_concoct_16</strain>
    </source>
</reference>
<organism evidence="8 9">
    <name type="scientific">Rothia mucilaginosa</name>
    <dbReference type="NCBI Taxonomy" id="43675"/>
    <lineage>
        <taxon>Bacteria</taxon>
        <taxon>Bacillati</taxon>
        <taxon>Actinomycetota</taxon>
        <taxon>Actinomycetes</taxon>
        <taxon>Micrococcales</taxon>
        <taxon>Micrococcaceae</taxon>
        <taxon>Rothia</taxon>
    </lineage>
</organism>
<evidence type="ECO:0000259" key="7">
    <source>
        <dbReference type="PROSITE" id="PS50850"/>
    </source>
</evidence>
<keyword evidence="4 6" id="KW-1133">Transmembrane helix</keyword>
<dbReference type="EMBL" id="JAGZXI010000008">
    <property type="protein sequence ID" value="MBS6635223.1"/>
    <property type="molecule type" value="Genomic_DNA"/>
</dbReference>
<feature type="transmembrane region" description="Helical" evidence="6">
    <location>
        <begin position="348"/>
        <end position="367"/>
    </location>
</feature>
<dbReference type="InterPro" id="IPR050189">
    <property type="entry name" value="MFS_Efflux_Transporters"/>
</dbReference>
<feature type="transmembrane region" description="Helical" evidence="6">
    <location>
        <begin position="109"/>
        <end position="130"/>
    </location>
</feature>
<dbReference type="InterPro" id="IPR011701">
    <property type="entry name" value="MFS"/>
</dbReference>
<feature type="transmembrane region" description="Helical" evidence="6">
    <location>
        <begin position="305"/>
        <end position="327"/>
    </location>
</feature>
<gene>
    <name evidence="8" type="ORF">KH265_06165</name>
</gene>
<dbReference type="GO" id="GO:0005886">
    <property type="term" value="C:plasma membrane"/>
    <property type="evidence" value="ECO:0007669"/>
    <property type="project" value="UniProtKB-SubCell"/>
</dbReference>
<evidence type="ECO:0000256" key="2">
    <source>
        <dbReference type="ARBA" id="ARBA00022475"/>
    </source>
</evidence>
<dbReference type="Gene3D" id="1.20.1250.20">
    <property type="entry name" value="MFS general substrate transporter like domains"/>
    <property type="match status" value="1"/>
</dbReference>
<evidence type="ECO:0000313" key="9">
    <source>
        <dbReference type="Proteomes" id="UP000739069"/>
    </source>
</evidence>
<dbReference type="RefSeq" id="WP_294497603.1">
    <property type="nucleotide sequence ID" value="NZ_JAGZXI010000008.1"/>
</dbReference>
<evidence type="ECO:0000256" key="5">
    <source>
        <dbReference type="ARBA" id="ARBA00023136"/>
    </source>
</evidence>
<feature type="transmembrane region" description="Helical" evidence="6">
    <location>
        <begin position="142"/>
        <end position="161"/>
    </location>
</feature>
<dbReference type="Pfam" id="PF07690">
    <property type="entry name" value="MFS_1"/>
    <property type="match status" value="1"/>
</dbReference>
<feature type="transmembrane region" description="Helical" evidence="6">
    <location>
        <begin position="84"/>
        <end position="103"/>
    </location>
</feature>
<dbReference type="InterPro" id="IPR020846">
    <property type="entry name" value="MFS_dom"/>
</dbReference>
<dbReference type="PANTHER" id="PTHR43124">
    <property type="entry name" value="PURINE EFFLUX PUMP PBUE"/>
    <property type="match status" value="1"/>
</dbReference>
<feature type="transmembrane region" description="Helical" evidence="6">
    <location>
        <begin position="218"/>
        <end position="244"/>
    </location>
</feature>
<feature type="transmembrane region" description="Helical" evidence="6">
    <location>
        <begin position="20"/>
        <end position="43"/>
    </location>
</feature>
<dbReference type="PRINTS" id="PR01035">
    <property type="entry name" value="TCRTETA"/>
</dbReference>
<dbReference type="CDD" id="cd17324">
    <property type="entry name" value="MFS_NepI_like"/>
    <property type="match status" value="1"/>
</dbReference>
<keyword evidence="3 6" id="KW-0812">Transmembrane</keyword>
<dbReference type="AlphaFoldDB" id="A0A943TBJ2"/>
<evidence type="ECO:0000256" key="4">
    <source>
        <dbReference type="ARBA" id="ARBA00022989"/>
    </source>
</evidence>
<accession>A0A943TBJ2</accession>
<comment type="subcellular location">
    <subcellularLocation>
        <location evidence="1">Cell membrane</location>
        <topology evidence="1">Multi-pass membrane protein</topology>
    </subcellularLocation>
</comment>
<feature type="transmembrane region" description="Helical" evidence="6">
    <location>
        <begin position="167"/>
        <end position="188"/>
    </location>
</feature>
<evidence type="ECO:0000256" key="1">
    <source>
        <dbReference type="ARBA" id="ARBA00004651"/>
    </source>
</evidence>
<evidence type="ECO:0000313" key="8">
    <source>
        <dbReference type="EMBL" id="MBS6635223.1"/>
    </source>
</evidence>
<keyword evidence="2" id="KW-1003">Cell membrane</keyword>
<dbReference type="PANTHER" id="PTHR43124:SF3">
    <property type="entry name" value="CHLORAMPHENICOL EFFLUX PUMP RV0191"/>
    <property type="match status" value="1"/>
</dbReference>
<name>A0A943TBJ2_9MICC</name>
<feature type="domain" description="Major facilitator superfamily (MFS) profile" evidence="7">
    <location>
        <begin position="18"/>
        <end position="395"/>
    </location>
</feature>
<proteinExistence type="predicted"/>
<dbReference type="SUPFAM" id="SSF103473">
    <property type="entry name" value="MFS general substrate transporter"/>
    <property type="match status" value="1"/>
</dbReference>
<protein>
    <submittedName>
        <fullName evidence="8">MFS transporter</fullName>
    </submittedName>
</protein>